<dbReference type="NCBIfam" id="NF007528">
    <property type="entry name" value="PRK10141.1"/>
    <property type="match status" value="1"/>
</dbReference>
<dbReference type="FunFam" id="1.10.10.10:FF:000279">
    <property type="entry name" value="Transcriptional regulator, ArsR family"/>
    <property type="match status" value="1"/>
</dbReference>
<dbReference type="PRINTS" id="PR00778">
    <property type="entry name" value="HTHARSR"/>
</dbReference>
<evidence type="ECO:0000256" key="1">
    <source>
        <dbReference type="ARBA" id="ARBA00022849"/>
    </source>
</evidence>
<dbReference type="InterPro" id="IPR036388">
    <property type="entry name" value="WH-like_DNA-bd_sf"/>
</dbReference>
<evidence type="ECO:0000259" key="5">
    <source>
        <dbReference type="PROSITE" id="PS50987"/>
    </source>
</evidence>
<dbReference type="Pfam" id="PF01022">
    <property type="entry name" value="HTH_5"/>
    <property type="match status" value="1"/>
</dbReference>
<evidence type="ECO:0000256" key="3">
    <source>
        <dbReference type="ARBA" id="ARBA00023125"/>
    </source>
</evidence>
<proteinExistence type="predicted"/>
<dbReference type="InterPro" id="IPR036390">
    <property type="entry name" value="WH_DNA-bd_sf"/>
</dbReference>
<dbReference type="CDD" id="cd00090">
    <property type="entry name" value="HTH_ARSR"/>
    <property type="match status" value="1"/>
</dbReference>
<dbReference type="Gene3D" id="1.10.10.10">
    <property type="entry name" value="Winged helix-like DNA-binding domain superfamily/Winged helix DNA-binding domain"/>
    <property type="match status" value="1"/>
</dbReference>
<dbReference type="InterPro" id="IPR051081">
    <property type="entry name" value="HTH_MetalResp_TranReg"/>
</dbReference>
<dbReference type="GO" id="GO:0046685">
    <property type="term" value="P:response to arsenic-containing substance"/>
    <property type="evidence" value="ECO:0007669"/>
    <property type="project" value="UniProtKB-KW"/>
</dbReference>
<dbReference type="NCBIfam" id="NF033788">
    <property type="entry name" value="HTH_metalloreg"/>
    <property type="match status" value="1"/>
</dbReference>
<reference evidence="7" key="1">
    <citation type="submission" date="2016-10" db="EMBL/GenBank/DDBJ databases">
        <authorList>
            <person name="Varghese N."/>
            <person name="Submissions S."/>
        </authorList>
    </citation>
    <scope>NUCLEOTIDE SEQUENCE [LARGE SCALE GENOMIC DNA]</scope>
    <source>
        <strain evidence="7">DSM 23317</strain>
    </source>
</reference>
<dbReference type="PROSITE" id="PS50987">
    <property type="entry name" value="HTH_ARSR_2"/>
    <property type="match status" value="1"/>
</dbReference>
<dbReference type="GO" id="GO:0003677">
    <property type="term" value="F:DNA binding"/>
    <property type="evidence" value="ECO:0007669"/>
    <property type="project" value="UniProtKB-KW"/>
</dbReference>
<dbReference type="PANTHER" id="PTHR33154">
    <property type="entry name" value="TRANSCRIPTIONAL REGULATOR, ARSR FAMILY"/>
    <property type="match status" value="1"/>
</dbReference>
<accession>A0A1G8M1Q4</accession>
<gene>
    <name evidence="6" type="ORF">SAMN04488540_102238</name>
</gene>
<dbReference type="Proteomes" id="UP000199527">
    <property type="component" value="Unassembled WGS sequence"/>
</dbReference>
<dbReference type="AlphaFoldDB" id="A0A1G8M1Q4"/>
<name>A0A1G8M1Q4_9GAMM</name>
<keyword evidence="2" id="KW-0805">Transcription regulation</keyword>
<dbReference type="InterPro" id="IPR001845">
    <property type="entry name" value="HTH_ArsR_DNA-bd_dom"/>
</dbReference>
<feature type="domain" description="HTH arsR-type" evidence="5">
    <location>
        <begin position="1"/>
        <end position="90"/>
    </location>
</feature>
<keyword evidence="1" id="KW-0059">Arsenical resistance</keyword>
<keyword evidence="7" id="KW-1185">Reference proteome</keyword>
<evidence type="ECO:0000256" key="2">
    <source>
        <dbReference type="ARBA" id="ARBA00023015"/>
    </source>
</evidence>
<dbReference type="RefSeq" id="WP_090362084.1">
    <property type="nucleotide sequence ID" value="NZ_FNEM01000002.1"/>
</dbReference>
<keyword evidence="3" id="KW-0238">DNA-binding</keyword>
<evidence type="ECO:0000313" key="6">
    <source>
        <dbReference type="EMBL" id="SDI61823.1"/>
    </source>
</evidence>
<keyword evidence="4" id="KW-0804">Transcription</keyword>
<dbReference type="OrthoDB" id="9793058at2"/>
<dbReference type="GO" id="GO:0003700">
    <property type="term" value="F:DNA-binding transcription factor activity"/>
    <property type="evidence" value="ECO:0007669"/>
    <property type="project" value="InterPro"/>
</dbReference>
<protein>
    <submittedName>
        <fullName evidence="6">Transcriptional regulator, ArsR family</fullName>
    </submittedName>
</protein>
<dbReference type="SUPFAM" id="SSF46785">
    <property type="entry name" value="Winged helix' DNA-binding domain"/>
    <property type="match status" value="1"/>
</dbReference>
<evidence type="ECO:0000313" key="7">
    <source>
        <dbReference type="Proteomes" id="UP000199527"/>
    </source>
</evidence>
<evidence type="ECO:0000256" key="4">
    <source>
        <dbReference type="ARBA" id="ARBA00023163"/>
    </source>
</evidence>
<dbReference type="InterPro" id="IPR011991">
    <property type="entry name" value="ArsR-like_HTH"/>
</dbReference>
<dbReference type="PANTHER" id="PTHR33154:SF18">
    <property type="entry name" value="ARSENICAL RESISTANCE OPERON REPRESSOR"/>
    <property type="match status" value="1"/>
</dbReference>
<dbReference type="EMBL" id="FNEM01000002">
    <property type="protein sequence ID" value="SDI61823.1"/>
    <property type="molecule type" value="Genomic_DNA"/>
</dbReference>
<organism evidence="6 7">
    <name type="scientific">Ferrimonas sediminum</name>
    <dbReference type="NCBI Taxonomy" id="718193"/>
    <lineage>
        <taxon>Bacteria</taxon>
        <taxon>Pseudomonadati</taxon>
        <taxon>Pseudomonadota</taxon>
        <taxon>Gammaproteobacteria</taxon>
        <taxon>Alteromonadales</taxon>
        <taxon>Ferrimonadaceae</taxon>
        <taxon>Ferrimonas</taxon>
    </lineage>
</organism>
<dbReference type="SMART" id="SM00418">
    <property type="entry name" value="HTH_ARSR"/>
    <property type="match status" value="1"/>
</dbReference>
<sequence>MDPHQFFKLLSDETRLRCVLLLARQGELCVCELVAATEESQPKISRHLATLRSNGLLKDRRQGQWVFYSVCQDHPGWLRNIVDALGNSSCLAETYQADVQRLKQMGERPERCCS</sequence>